<dbReference type="AlphaFoldDB" id="A0A449AYM5"/>
<evidence type="ECO:0000313" key="9">
    <source>
        <dbReference type="EMBL" id="VEU72592.1"/>
    </source>
</evidence>
<comment type="cofactor">
    <cofactor evidence="6">
        <name>Zn(2+)</name>
        <dbReference type="ChEBI" id="CHEBI:29105"/>
    </cofactor>
    <text evidence="6">Binds 1 zinc ion.</text>
</comment>
<evidence type="ECO:0000256" key="1">
    <source>
        <dbReference type="ARBA" id="ARBA00022670"/>
    </source>
</evidence>
<dbReference type="InterPro" id="IPR042088">
    <property type="entry name" value="OligoPept_F_C"/>
</dbReference>
<dbReference type="Gene3D" id="1.20.140.70">
    <property type="entry name" value="Oligopeptidase f, N-terminal domain"/>
    <property type="match status" value="1"/>
</dbReference>
<dbReference type="GO" id="GO:0046872">
    <property type="term" value="F:metal ion binding"/>
    <property type="evidence" value="ECO:0007669"/>
    <property type="project" value="UniProtKB-UniRule"/>
</dbReference>
<dbReference type="Gene3D" id="1.10.287.830">
    <property type="entry name" value="putative peptidase helix hairpin domain like"/>
    <property type="match status" value="1"/>
</dbReference>
<dbReference type="SUPFAM" id="SSF55486">
    <property type="entry name" value="Metalloproteases ('zincins'), catalytic domain"/>
    <property type="match status" value="1"/>
</dbReference>
<dbReference type="Gene3D" id="1.10.1370.20">
    <property type="entry name" value="Oligoendopeptidase f, C-terminal domain"/>
    <property type="match status" value="1"/>
</dbReference>
<dbReference type="RefSeq" id="WP_119572334.1">
    <property type="nucleotide sequence ID" value="NZ_LR215031.1"/>
</dbReference>
<evidence type="ECO:0000256" key="3">
    <source>
        <dbReference type="ARBA" id="ARBA00022801"/>
    </source>
</evidence>
<keyword evidence="4 6" id="KW-0862">Zinc</keyword>
<evidence type="ECO:0000256" key="4">
    <source>
        <dbReference type="ARBA" id="ARBA00022833"/>
    </source>
</evidence>
<dbReference type="Proteomes" id="UP000289862">
    <property type="component" value="Chromosome"/>
</dbReference>
<evidence type="ECO:0000259" key="8">
    <source>
        <dbReference type="Pfam" id="PF08439"/>
    </source>
</evidence>
<gene>
    <name evidence="9" type="primary">pepF1_2</name>
    <name evidence="9" type="ORF">NCTC10186_00056</name>
</gene>
<dbReference type="Pfam" id="PF08439">
    <property type="entry name" value="Peptidase_M3_N"/>
    <property type="match status" value="1"/>
</dbReference>
<keyword evidence="5 6" id="KW-0482">Metalloprotease</keyword>
<keyword evidence="10" id="KW-1185">Reference proteome</keyword>
<name>A0A449AYM5_9BACT</name>
<dbReference type="EC" id="3.4.24.-" evidence="9"/>
<organism evidence="9 10">
    <name type="scientific">Mycoplasmopsis gallopavonis</name>
    <dbReference type="NCBI Taxonomy" id="76629"/>
    <lineage>
        <taxon>Bacteria</taxon>
        <taxon>Bacillati</taxon>
        <taxon>Mycoplasmatota</taxon>
        <taxon>Mycoplasmoidales</taxon>
        <taxon>Metamycoplasmataceae</taxon>
        <taxon>Mycoplasmopsis</taxon>
    </lineage>
</organism>
<sequence length="522" mass="62028">MKKFIQFNNYQEIPNEYKWDLDSILENHSFDYWLNLYEDLFKKRIAIKDFKYKDFETYLQDCKLNDELTEVFFKLHNYVSNNLNTDLTNPFWIELNSRLSSLNNKLSLEFGSEKNRFFANIEIMKEWKNDPRLSIYKKDIENLIESEKHQLSKEVEEYLLTQIPLNNRAQKIFSLLTNGELDFHDVVLDNGKKAALNAITYKKLLKNPSAKVRKQAYQNFANAYLKHKGVLSELLYQNFKEYQLEAKLRNYSNTIEFLTFEDRFNEELLLNLYSKVIQNSTKLNKYFKYKKKFYKLRYKNAAQKWDGARELLEVKSSYTIEEAKNIVKEALKPLGKEYNDQIEQALNEKWVDFLSAKTKRGGAYSIGASYGIKKKHILMNFAGDLRSVGTLAHELGHSMHSYFSDKTQTINNSQYPIFLAEIASVFNELMLYDYLLTHTTDKKARFVLLDNLITNFINTIVKQTEWSNYEYAFLKALENDLPMNNWQAISQLYYENHLKYTYDKKTKYHEQDLILSFQVETL</sequence>
<dbReference type="InterPro" id="IPR001567">
    <property type="entry name" value="Pept_M3A_M3B_dom"/>
</dbReference>
<evidence type="ECO:0000256" key="2">
    <source>
        <dbReference type="ARBA" id="ARBA00022723"/>
    </source>
</evidence>
<dbReference type="InterPro" id="IPR013647">
    <property type="entry name" value="OligopepF_N_dom"/>
</dbReference>
<dbReference type="GO" id="GO:0004222">
    <property type="term" value="F:metalloendopeptidase activity"/>
    <property type="evidence" value="ECO:0007669"/>
    <property type="project" value="InterPro"/>
</dbReference>
<comment type="similarity">
    <text evidence="6">Belongs to the peptidase M3 family.</text>
</comment>
<dbReference type="KEGG" id="mgal:NCTC10186_00056"/>
<accession>A0A449AYM5</accession>
<evidence type="ECO:0000256" key="6">
    <source>
        <dbReference type="RuleBase" id="RU003435"/>
    </source>
</evidence>
<feature type="domain" description="Peptidase M3A/M3B catalytic" evidence="7">
    <location>
        <begin position="204"/>
        <end position="507"/>
    </location>
</feature>
<feature type="domain" description="Oligopeptidase F N-terminal" evidence="8">
    <location>
        <begin position="122"/>
        <end position="183"/>
    </location>
</feature>
<keyword evidence="1 6" id="KW-0645">Protease</keyword>
<evidence type="ECO:0000256" key="5">
    <source>
        <dbReference type="ARBA" id="ARBA00023049"/>
    </source>
</evidence>
<keyword evidence="3 6" id="KW-0378">Hydrolase</keyword>
<dbReference type="OrthoDB" id="9766487at2"/>
<evidence type="ECO:0000313" key="10">
    <source>
        <dbReference type="Proteomes" id="UP000289862"/>
    </source>
</evidence>
<dbReference type="EMBL" id="LR215031">
    <property type="protein sequence ID" value="VEU72592.1"/>
    <property type="molecule type" value="Genomic_DNA"/>
</dbReference>
<dbReference type="Pfam" id="PF01432">
    <property type="entry name" value="Peptidase_M3"/>
    <property type="match status" value="1"/>
</dbReference>
<reference evidence="9 10" key="1">
    <citation type="submission" date="2019-01" db="EMBL/GenBank/DDBJ databases">
        <authorList>
            <consortium name="Pathogen Informatics"/>
        </authorList>
    </citation>
    <scope>NUCLEOTIDE SEQUENCE [LARGE SCALE GENOMIC DNA]</scope>
    <source>
        <strain evidence="9 10">NCTC10186</strain>
    </source>
</reference>
<protein>
    <submittedName>
        <fullName evidence="9">Oligoendopeptidase F, plasmid</fullName>
        <ecNumber evidence="9">3.4.24.-</ecNumber>
    </submittedName>
</protein>
<evidence type="ECO:0000259" key="7">
    <source>
        <dbReference type="Pfam" id="PF01432"/>
    </source>
</evidence>
<dbReference type="GO" id="GO:0006508">
    <property type="term" value="P:proteolysis"/>
    <property type="evidence" value="ECO:0007669"/>
    <property type="project" value="UniProtKB-KW"/>
</dbReference>
<proteinExistence type="inferred from homology"/>
<keyword evidence="2 6" id="KW-0479">Metal-binding</keyword>